<dbReference type="InterPro" id="IPR033985">
    <property type="entry name" value="SusD-like_N"/>
</dbReference>
<dbReference type="RefSeq" id="WP_187660275.1">
    <property type="nucleotide sequence ID" value="NZ_JACTAB010000004.1"/>
</dbReference>
<dbReference type="SUPFAM" id="SSF48452">
    <property type="entry name" value="TPR-like"/>
    <property type="match status" value="1"/>
</dbReference>
<keyword evidence="10" id="KW-1185">Reference proteome</keyword>
<proteinExistence type="inferred from homology"/>
<sequence length="485" mass="54887">MKSFFKYRLWLFSIVMILFSACEDDLNIEPNTALSELDFLNNPDNAVNLVNGVYNKQLDYNMYSFSWIGITSITSDDADKGSTSTDTGTDKHKMDNLTFEATDISFNDVWEGRYDGIYRANNALYYLELLTIDETLKNRLIGEVRFLRALYYFDLVRCFGGVPLVTSRININDTETINDVVFNRKTKQETYEQIEADLLDAIERLPLKSQYGNNDLGRATKGAAQALLAKAYLYQGKWQQSFDMSGNVITSSQYSLLANYANVWREVGENGTESIYEVQASLTNGLRDYTNVQGPRGTPDLGWGFNTPSLNLTNSYQVGDLRKGAAILFVPSILWDGFSAPTSWNNPRYNYKAYQSPIAEPWNGDKGNTAKNLRILKYSDILLIRAEAAFQLGLTDEAKDRVNELRVRAGLEELTSVTLPIILNERRWEMAMEHDRWFDLVRTGQAQSAMALDGKTFIPGKHELFPIPSDQIVISGGRLVQNPGY</sequence>
<accession>A0ABU9E001</accession>
<keyword evidence="5" id="KW-0998">Cell outer membrane</keyword>
<comment type="similarity">
    <text evidence="2">Belongs to the SusD family.</text>
</comment>
<dbReference type="PROSITE" id="PS51257">
    <property type="entry name" value="PROKAR_LIPOPROTEIN"/>
    <property type="match status" value="1"/>
</dbReference>
<evidence type="ECO:0000256" key="5">
    <source>
        <dbReference type="ARBA" id="ARBA00023237"/>
    </source>
</evidence>
<feature type="chain" id="PRO_5047417540" evidence="6">
    <location>
        <begin position="24"/>
        <end position="485"/>
    </location>
</feature>
<dbReference type="EMBL" id="JBBPCB010000003">
    <property type="protein sequence ID" value="MEK8179793.1"/>
    <property type="molecule type" value="Genomic_DNA"/>
</dbReference>
<dbReference type="Proteomes" id="UP001491349">
    <property type="component" value="Unassembled WGS sequence"/>
</dbReference>
<evidence type="ECO:0000313" key="10">
    <source>
        <dbReference type="Proteomes" id="UP001491349"/>
    </source>
</evidence>
<feature type="domain" description="RagB/SusD" evidence="7">
    <location>
        <begin position="347"/>
        <end position="485"/>
    </location>
</feature>
<dbReference type="InterPro" id="IPR012944">
    <property type="entry name" value="SusD_RagB_dom"/>
</dbReference>
<evidence type="ECO:0000256" key="3">
    <source>
        <dbReference type="ARBA" id="ARBA00022729"/>
    </source>
</evidence>
<evidence type="ECO:0000256" key="4">
    <source>
        <dbReference type="ARBA" id="ARBA00023136"/>
    </source>
</evidence>
<gene>
    <name evidence="9" type="ORF">WMW71_05525</name>
</gene>
<protein>
    <submittedName>
        <fullName evidence="9">RagB/SusD family nutrient uptake outer membrane protein</fullName>
    </submittedName>
</protein>
<evidence type="ECO:0000256" key="6">
    <source>
        <dbReference type="SAM" id="SignalP"/>
    </source>
</evidence>
<dbReference type="Pfam" id="PF14322">
    <property type="entry name" value="SusD-like_3"/>
    <property type="match status" value="1"/>
</dbReference>
<evidence type="ECO:0000259" key="7">
    <source>
        <dbReference type="Pfam" id="PF07980"/>
    </source>
</evidence>
<comment type="subcellular location">
    <subcellularLocation>
        <location evidence="1">Cell outer membrane</location>
    </subcellularLocation>
</comment>
<feature type="domain" description="SusD-like N-terminal" evidence="8">
    <location>
        <begin position="90"/>
        <end position="233"/>
    </location>
</feature>
<feature type="signal peptide" evidence="6">
    <location>
        <begin position="1"/>
        <end position="23"/>
    </location>
</feature>
<dbReference type="Gene3D" id="1.25.40.390">
    <property type="match status" value="1"/>
</dbReference>
<dbReference type="InterPro" id="IPR011990">
    <property type="entry name" value="TPR-like_helical_dom_sf"/>
</dbReference>
<evidence type="ECO:0000256" key="1">
    <source>
        <dbReference type="ARBA" id="ARBA00004442"/>
    </source>
</evidence>
<evidence type="ECO:0000259" key="8">
    <source>
        <dbReference type="Pfam" id="PF14322"/>
    </source>
</evidence>
<reference evidence="9 10" key="1">
    <citation type="submission" date="2024-04" db="EMBL/GenBank/DDBJ databases">
        <title>draft genome sequnece of Flavobacterium buctense JCM 30750.</title>
        <authorList>
            <person name="Kim D.-U."/>
        </authorList>
    </citation>
    <scope>NUCLEOTIDE SEQUENCE [LARGE SCALE GENOMIC DNA]</scope>
    <source>
        <strain evidence="9 10">JCM 30750</strain>
    </source>
</reference>
<evidence type="ECO:0000256" key="2">
    <source>
        <dbReference type="ARBA" id="ARBA00006275"/>
    </source>
</evidence>
<comment type="caution">
    <text evidence="9">The sequence shown here is derived from an EMBL/GenBank/DDBJ whole genome shotgun (WGS) entry which is preliminary data.</text>
</comment>
<keyword evidence="4" id="KW-0472">Membrane</keyword>
<dbReference type="Pfam" id="PF07980">
    <property type="entry name" value="SusD_RagB"/>
    <property type="match status" value="1"/>
</dbReference>
<name>A0ABU9E001_9FLAO</name>
<dbReference type="CDD" id="cd08977">
    <property type="entry name" value="SusD"/>
    <property type="match status" value="1"/>
</dbReference>
<keyword evidence="3 6" id="KW-0732">Signal</keyword>
<organism evidence="9 10">
    <name type="scientific">Flavobacterium buctense</name>
    <dbReference type="NCBI Taxonomy" id="1648146"/>
    <lineage>
        <taxon>Bacteria</taxon>
        <taxon>Pseudomonadati</taxon>
        <taxon>Bacteroidota</taxon>
        <taxon>Flavobacteriia</taxon>
        <taxon>Flavobacteriales</taxon>
        <taxon>Flavobacteriaceae</taxon>
        <taxon>Flavobacterium</taxon>
    </lineage>
</organism>
<evidence type="ECO:0000313" key="9">
    <source>
        <dbReference type="EMBL" id="MEK8179793.1"/>
    </source>
</evidence>